<keyword evidence="8" id="KW-1185">Reference proteome</keyword>
<dbReference type="AlphaFoldDB" id="A0A941BLQ9"/>
<evidence type="ECO:0000256" key="5">
    <source>
        <dbReference type="ARBA" id="ARBA00023237"/>
    </source>
</evidence>
<name>A0A941BLQ9_9BURK</name>
<evidence type="ECO:0000256" key="6">
    <source>
        <dbReference type="SAM" id="SignalP"/>
    </source>
</evidence>
<dbReference type="GO" id="GO:0009279">
    <property type="term" value="C:cell outer membrane"/>
    <property type="evidence" value="ECO:0007669"/>
    <property type="project" value="UniProtKB-SubCell"/>
</dbReference>
<evidence type="ECO:0000313" key="7">
    <source>
        <dbReference type="EMBL" id="MBQ0961677.1"/>
    </source>
</evidence>
<evidence type="ECO:0000256" key="2">
    <source>
        <dbReference type="ARBA" id="ARBA00005722"/>
    </source>
</evidence>
<dbReference type="EMBL" id="JAGQDE010000035">
    <property type="protein sequence ID" value="MBQ0961677.1"/>
    <property type="molecule type" value="Genomic_DNA"/>
</dbReference>
<proteinExistence type="inferred from homology"/>
<keyword evidence="3 6" id="KW-0732">Signal</keyword>
<dbReference type="Pfam" id="PF06629">
    <property type="entry name" value="MipA"/>
    <property type="match status" value="1"/>
</dbReference>
<dbReference type="Proteomes" id="UP000678374">
    <property type="component" value="Unassembled WGS sequence"/>
</dbReference>
<gene>
    <name evidence="7" type="ORF">KAK06_22250</name>
</gene>
<evidence type="ECO:0000256" key="4">
    <source>
        <dbReference type="ARBA" id="ARBA00023136"/>
    </source>
</evidence>
<keyword evidence="5" id="KW-0998">Cell outer membrane</keyword>
<organism evidence="7 8">
    <name type="scientific">Ideonella aquatica</name>
    <dbReference type="NCBI Taxonomy" id="2824119"/>
    <lineage>
        <taxon>Bacteria</taxon>
        <taxon>Pseudomonadati</taxon>
        <taxon>Pseudomonadota</taxon>
        <taxon>Betaproteobacteria</taxon>
        <taxon>Burkholderiales</taxon>
        <taxon>Sphaerotilaceae</taxon>
        <taxon>Ideonella</taxon>
    </lineage>
</organism>
<comment type="similarity">
    <text evidence="2">Belongs to the MipA/OmpV family.</text>
</comment>
<evidence type="ECO:0000256" key="1">
    <source>
        <dbReference type="ARBA" id="ARBA00004442"/>
    </source>
</evidence>
<dbReference type="InterPro" id="IPR010583">
    <property type="entry name" value="MipA"/>
</dbReference>
<evidence type="ECO:0000256" key="3">
    <source>
        <dbReference type="ARBA" id="ARBA00022729"/>
    </source>
</evidence>
<dbReference type="RefSeq" id="WP_210804363.1">
    <property type="nucleotide sequence ID" value="NZ_JAGQDE010000035.1"/>
</dbReference>
<accession>A0A941BLQ9</accession>
<dbReference type="PANTHER" id="PTHR38776">
    <property type="entry name" value="MLTA-INTERACTING PROTEIN-RELATED"/>
    <property type="match status" value="1"/>
</dbReference>
<comment type="subcellular location">
    <subcellularLocation>
        <location evidence="1">Cell outer membrane</location>
    </subcellularLocation>
</comment>
<comment type="caution">
    <text evidence="7">The sequence shown here is derived from an EMBL/GenBank/DDBJ whole genome shotgun (WGS) entry which is preliminary data.</text>
</comment>
<feature type="chain" id="PRO_5037442171" evidence="6">
    <location>
        <begin position="30"/>
        <end position="282"/>
    </location>
</feature>
<protein>
    <submittedName>
        <fullName evidence="7">MipA/OmpV family protein</fullName>
    </submittedName>
</protein>
<sequence length="282" mass="29470">MRDATSPFLRLPALALAGLASLLAPTSHAADDEAAFNYQIGLATAWKPSFAGSDNYDVSARPVVGLRWGRFRLTSSQANLIEGPADGSRAPGASVSLVESSRWSSGLALRYDKGRSPSDDPRLAALPEVRSTLRARLYGRYALDGEADDQRALSAALSGDLLGRDGGVTLSVDLSRRVALSPTLRWTQGIGLGAADATYLRSHHGVPAASAAAAGLPAYRPGAGLTDAHVGTGLTWRMHPNWRLGGTVGLTYLLGPAADSPLTQRRSSVGLVVGLVYISSPD</sequence>
<keyword evidence="4" id="KW-0472">Membrane</keyword>
<dbReference type="PANTHER" id="PTHR38776:SF1">
    <property type="entry name" value="MLTA-INTERACTING PROTEIN-RELATED"/>
    <property type="match status" value="1"/>
</dbReference>
<reference evidence="7" key="1">
    <citation type="submission" date="2021-04" db="EMBL/GenBank/DDBJ databases">
        <title>The genome sequence of Ideonella sp. 4Y11.</title>
        <authorList>
            <person name="Liu Y."/>
        </authorList>
    </citation>
    <scope>NUCLEOTIDE SEQUENCE</scope>
    <source>
        <strain evidence="7">4Y11</strain>
    </source>
</reference>
<evidence type="ECO:0000313" key="8">
    <source>
        <dbReference type="Proteomes" id="UP000678374"/>
    </source>
</evidence>
<feature type="signal peptide" evidence="6">
    <location>
        <begin position="1"/>
        <end position="29"/>
    </location>
</feature>